<dbReference type="SUPFAM" id="SSF81383">
    <property type="entry name" value="F-box domain"/>
    <property type="match status" value="1"/>
</dbReference>
<evidence type="ECO:0000259" key="2">
    <source>
        <dbReference type="Pfam" id="PF23635"/>
    </source>
</evidence>
<gene>
    <name evidence="3" type="primary">ga20577</name>
    <name evidence="3" type="ORF">PR202_ga20577</name>
</gene>
<dbReference type="InterPro" id="IPR036047">
    <property type="entry name" value="F-box-like_dom_sf"/>
</dbReference>
<proteinExistence type="predicted"/>
<dbReference type="PANTHER" id="PTHR33207">
    <property type="entry name" value="F-BOX DOMAIN CONTAINING PROTEIN-RELATED"/>
    <property type="match status" value="1"/>
</dbReference>
<name>A0AAV5CXI4_ELECO</name>
<evidence type="ECO:0000313" key="3">
    <source>
        <dbReference type="EMBL" id="GJN03167.1"/>
    </source>
</evidence>
<keyword evidence="4" id="KW-1185">Reference proteome</keyword>
<reference evidence="3" key="2">
    <citation type="submission" date="2021-12" db="EMBL/GenBank/DDBJ databases">
        <title>Resequencing data analysis of finger millet.</title>
        <authorList>
            <person name="Hatakeyama M."/>
            <person name="Aluri S."/>
            <person name="Balachadran M.T."/>
            <person name="Sivarajan S.R."/>
            <person name="Poveda L."/>
            <person name="Shimizu-Inatsugi R."/>
            <person name="Schlapbach R."/>
            <person name="Sreeman S.M."/>
            <person name="Shimizu K.K."/>
        </authorList>
    </citation>
    <scope>NUCLEOTIDE SEQUENCE</scope>
</reference>
<dbReference type="Proteomes" id="UP001054889">
    <property type="component" value="Unassembled WGS sequence"/>
</dbReference>
<feature type="domain" description="F-box protein AT5G49610-like beta-propeller" evidence="2">
    <location>
        <begin position="114"/>
        <end position="273"/>
    </location>
</feature>
<dbReference type="EMBL" id="BQKI01000009">
    <property type="protein sequence ID" value="GJN03167.1"/>
    <property type="molecule type" value="Genomic_DNA"/>
</dbReference>
<sequence>MAAELPLDVVSMSKVLGDDDLLAEILLRVDSPTSLVRAAAACKRWLRLASGRAFLRLFRARHPPGLLGFFVSLYSARRPVFVPMSKKHQHGADEEELAIAVRLASNLGFPPKSHVLDCRNGRVLVDDGVGRFALLDPLRRRPEPDAGGNRGTTAVLPPPPASPDHWHDCAQELLLPEHDNDRDASSCYCVHVDDFGGSVTARVSSLAPRPGGGSSWSWTVCSCAQAKRAAPPLGRLLDRPLLAGGKAYMLGDEGTILGIDLAASASPFVIELPPTAWS</sequence>
<protein>
    <recommendedName>
        <fullName evidence="2">F-box protein AT5G49610-like beta-propeller domain-containing protein</fullName>
    </recommendedName>
</protein>
<dbReference type="Pfam" id="PF23635">
    <property type="entry name" value="Beta-prop_AT5G49610-like"/>
    <property type="match status" value="1"/>
</dbReference>
<feature type="region of interest" description="Disordered" evidence="1">
    <location>
        <begin position="140"/>
        <end position="160"/>
    </location>
</feature>
<evidence type="ECO:0000313" key="4">
    <source>
        <dbReference type="Proteomes" id="UP001054889"/>
    </source>
</evidence>
<evidence type="ECO:0000256" key="1">
    <source>
        <dbReference type="SAM" id="MobiDB-lite"/>
    </source>
</evidence>
<organism evidence="3 4">
    <name type="scientific">Eleusine coracana subsp. coracana</name>
    <dbReference type="NCBI Taxonomy" id="191504"/>
    <lineage>
        <taxon>Eukaryota</taxon>
        <taxon>Viridiplantae</taxon>
        <taxon>Streptophyta</taxon>
        <taxon>Embryophyta</taxon>
        <taxon>Tracheophyta</taxon>
        <taxon>Spermatophyta</taxon>
        <taxon>Magnoliopsida</taxon>
        <taxon>Liliopsida</taxon>
        <taxon>Poales</taxon>
        <taxon>Poaceae</taxon>
        <taxon>PACMAD clade</taxon>
        <taxon>Chloridoideae</taxon>
        <taxon>Cynodonteae</taxon>
        <taxon>Eleusininae</taxon>
        <taxon>Eleusine</taxon>
    </lineage>
</organism>
<reference evidence="3" key="1">
    <citation type="journal article" date="2018" name="DNA Res.">
        <title>Multiple hybrid de novo genome assembly of finger millet, an orphan allotetraploid crop.</title>
        <authorList>
            <person name="Hatakeyama M."/>
            <person name="Aluri S."/>
            <person name="Balachadran M.T."/>
            <person name="Sivarajan S.R."/>
            <person name="Patrignani A."/>
            <person name="Gruter S."/>
            <person name="Poveda L."/>
            <person name="Shimizu-Inatsugi R."/>
            <person name="Baeten J."/>
            <person name="Francoijs K.J."/>
            <person name="Nataraja K.N."/>
            <person name="Reddy Y.A.N."/>
            <person name="Phadnis S."/>
            <person name="Ravikumar R.L."/>
            <person name="Schlapbach R."/>
            <person name="Sreeman S.M."/>
            <person name="Shimizu K.K."/>
        </authorList>
    </citation>
    <scope>NUCLEOTIDE SEQUENCE</scope>
</reference>
<dbReference type="InterPro" id="IPR056594">
    <property type="entry name" value="AT5G49610-like_b-prop"/>
</dbReference>
<dbReference type="AlphaFoldDB" id="A0AAV5CXI4"/>
<comment type="caution">
    <text evidence="3">The sequence shown here is derived from an EMBL/GenBank/DDBJ whole genome shotgun (WGS) entry which is preliminary data.</text>
</comment>
<accession>A0AAV5CXI4</accession>